<evidence type="ECO:0000259" key="2">
    <source>
        <dbReference type="Pfam" id="PF08327"/>
    </source>
</evidence>
<accession>A0A4S3KGC7</accession>
<dbReference type="CDD" id="cd08898">
    <property type="entry name" value="SRPBCC_CalC_Aha1-like_5"/>
    <property type="match status" value="1"/>
</dbReference>
<dbReference type="RefSeq" id="WP_136258303.1">
    <property type="nucleotide sequence ID" value="NZ_MWIO01000025.1"/>
</dbReference>
<feature type="domain" description="Activator of Hsp90 ATPase homologue 1/2-like C-terminal" evidence="2">
    <location>
        <begin position="15"/>
        <end position="160"/>
    </location>
</feature>
<sequence>MGASTDRIEQHILLRAPLERVWHALTDAGAFGAWFGMALDGPFVAGQPITGTIQPTQVDAEVARLQAPHAGTPFTLYVERIEPMRVFAWRWHPYAIEPGMDYDKEPTTLVTFELEAVAEGIMLRLTESGFDRLPAARRDAALRANAGGWAMQMGNIEKYVAAH</sequence>
<keyword evidence="3" id="KW-0808">Transferase</keyword>
<dbReference type="Proteomes" id="UP000306317">
    <property type="component" value="Unassembled WGS sequence"/>
</dbReference>
<evidence type="ECO:0000256" key="1">
    <source>
        <dbReference type="ARBA" id="ARBA00006817"/>
    </source>
</evidence>
<dbReference type="InterPro" id="IPR013538">
    <property type="entry name" value="ASHA1/2-like_C"/>
</dbReference>
<dbReference type="SUPFAM" id="SSF55961">
    <property type="entry name" value="Bet v1-like"/>
    <property type="match status" value="1"/>
</dbReference>
<proteinExistence type="inferred from homology"/>
<gene>
    <name evidence="3" type="ORF">B1991_08565</name>
</gene>
<dbReference type="Pfam" id="PF08327">
    <property type="entry name" value="AHSA1"/>
    <property type="match status" value="1"/>
</dbReference>
<dbReference type="OrthoDB" id="9800600at2"/>
<organism evidence="3 4">
    <name type="scientific">Rhodanobacter lindaniclasticus</name>
    <dbReference type="NCBI Taxonomy" id="75310"/>
    <lineage>
        <taxon>Bacteria</taxon>
        <taxon>Pseudomonadati</taxon>
        <taxon>Pseudomonadota</taxon>
        <taxon>Gammaproteobacteria</taxon>
        <taxon>Lysobacterales</taxon>
        <taxon>Rhodanobacteraceae</taxon>
        <taxon>Rhodanobacter</taxon>
    </lineage>
</organism>
<dbReference type="GO" id="GO:0032259">
    <property type="term" value="P:methylation"/>
    <property type="evidence" value="ECO:0007669"/>
    <property type="project" value="UniProtKB-KW"/>
</dbReference>
<evidence type="ECO:0000313" key="3">
    <source>
        <dbReference type="EMBL" id="THD07673.1"/>
    </source>
</evidence>
<reference evidence="3 4" key="1">
    <citation type="submission" date="2017-02" db="EMBL/GenBank/DDBJ databases">
        <title>Whole genome sequencing of Rhodanobacter lindaniclasticus DSM 17932.</title>
        <authorList>
            <person name="Kumar S."/>
            <person name="Patil P."/>
            <person name="Patil P.B."/>
        </authorList>
    </citation>
    <scope>NUCLEOTIDE SEQUENCE [LARGE SCALE GENOMIC DNA]</scope>
    <source>
        <strain evidence="3 4">DSM 17932</strain>
    </source>
</reference>
<dbReference type="GO" id="GO:0008168">
    <property type="term" value="F:methyltransferase activity"/>
    <property type="evidence" value="ECO:0007669"/>
    <property type="project" value="UniProtKB-KW"/>
</dbReference>
<comment type="similarity">
    <text evidence="1">Belongs to the AHA1 family.</text>
</comment>
<dbReference type="Gene3D" id="3.30.530.20">
    <property type="match status" value="1"/>
</dbReference>
<dbReference type="AlphaFoldDB" id="A0A4S3KGC7"/>
<protein>
    <submittedName>
        <fullName evidence="3">Vanillate O-demethylase oxidoreductase VanB</fullName>
    </submittedName>
</protein>
<dbReference type="InterPro" id="IPR023393">
    <property type="entry name" value="START-like_dom_sf"/>
</dbReference>
<name>A0A4S3KGC7_9GAMM</name>
<keyword evidence="4" id="KW-1185">Reference proteome</keyword>
<comment type="caution">
    <text evidence="3">The sequence shown here is derived from an EMBL/GenBank/DDBJ whole genome shotgun (WGS) entry which is preliminary data.</text>
</comment>
<keyword evidence="3" id="KW-0489">Methyltransferase</keyword>
<evidence type="ECO:0000313" key="4">
    <source>
        <dbReference type="Proteomes" id="UP000306317"/>
    </source>
</evidence>
<dbReference type="EMBL" id="MWIO01000025">
    <property type="protein sequence ID" value="THD07673.1"/>
    <property type="molecule type" value="Genomic_DNA"/>
</dbReference>